<dbReference type="EMBL" id="LNQR01000150">
    <property type="protein sequence ID" value="KWT73776.1"/>
    <property type="molecule type" value="Genomic_DNA"/>
</dbReference>
<proteinExistence type="predicted"/>
<sequence>MTIAEIISLTRGRLRDSVEGTYFSDDELLAMLNDTIEEFCRETLILEDSQTPEICSIPVVEGQGYYTLDRRIIFVTRAYLANYGRLEKINAKDLDWWYYKWESTAGCPHVFIADLETQKLRLYPTPDNNYQLNLSVFRMPLKRISKDAEYPNMEPEINPRHHYSLIDGIVSRAYQTNDSQTFDFNFYQLHLSKWRDYCQKIKQEANRTRQTETSVSINPGLL</sequence>
<name>A0ABR5SAQ0_9BACT</name>
<dbReference type="InterPro" id="IPR056209">
    <property type="entry name" value="SU10_adaptor"/>
</dbReference>
<evidence type="ECO:0000313" key="2">
    <source>
        <dbReference type="Proteomes" id="UP000060487"/>
    </source>
</evidence>
<dbReference type="RefSeq" id="WP_085053938.1">
    <property type="nucleotide sequence ID" value="NZ_LNQR01000150.1"/>
</dbReference>
<keyword evidence="2" id="KW-1185">Reference proteome</keyword>
<gene>
    <name evidence="1" type="ORF">ASN18_3358</name>
</gene>
<dbReference type="Proteomes" id="UP000060487">
    <property type="component" value="Unassembled WGS sequence"/>
</dbReference>
<comment type="caution">
    <text evidence="1">The sequence shown here is derived from an EMBL/GenBank/DDBJ whole genome shotgun (WGS) entry which is preliminary data.</text>
</comment>
<evidence type="ECO:0000313" key="1">
    <source>
        <dbReference type="EMBL" id="KWT73776.1"/>
    </source>
</evidence>
<protein>
    <submittedName>
        <fullName evidence="1">Uncharacterized protein</fullName>
    </submittedName>
</protein>
<reference evidence="1 2" key="1">
    <citation type="submission" date="2015-11" db="EMBL/GenBank/DDBJ databases">
        <authorList>
            <person name="Lin W."/>
        </authorList>
    </citation>
    <scope>NUCLEOTIDE SEQUENCE [LARGE SCALE GENOMIC DNA]</scope>
    <source>
        <strain evidence="1 2">HCH-1</strain>
    </source>
</reference>
<accession>A0ABR5SAQ0</accession>
<organism evidence="1 2">
    <name type="scientific">Candidatus Magnetominusculus xianensis</name>
    <dbReference type="NCBI Taxonomy" id="1748249"/>
    <lineage>
        <taxon>Bacteria</taxon>
        <taxon>Pseudomonadati</taxon>
        <taxon>Nitrospirota</taxon>
        <taxon>Nitrospiria</taxon>
        <taxon>Nitrospirales</taxon>
        <taxon>Nitrospiraceae</taxon>
        <taxon>Candidatus Magnetominusculus</taxon>
    </lineage>
</organism>
<dbReference type="Pfam" id="PF24175">
    <property type="entry name" value="SU10_adaptor"/>
    <property type="match status" value="1"/>
</dbReference>